<feature type="compositionally biased region" description="Basic and acidic residues" evidence="7">
    <location>
        <begin position="1352"/>
        <end position="1365"/>
    </location>
</feature>
<comment type="subcellular location">
    <subcellularLocation>
        <location evidence="2">Cytoplasm</location>
        <location evidence="2">Cytoskeleton</location>
        <location evidence="2">Spindle</location>
    </subcellularLocation>
    <subcellularLocation>
        <location evidence="1">Nucleus</location>
    </subcellularLocation>
</comment>
<dbReference type="EMBL" id="NKQK01000023">
    <property type="protein sequence ID" value="PSR95534.1"/>
    <property type="molecule type" value="Genomic_DNA"/>
</dbReference>
<evidence type="ECO:0000256" key="2">
    <source>
        <dbReference type="ARBA" id="ARBA00004186"/>
    </source>
</evidence>
<accession>A0A2R6PR30</accession>
<feature type="compositionally biased region" description="Polar residues" evidence="7">
    <location>
        <begin position="303"/>
        <end position="313"/>
    </location>
</feature>
<comment type="similarity">
    <text evidence="3">Belongs to the INCENP family.</text>
</comment>
<feature type="compositionally biased region" description="Basic and acidic residues" evidence="7">
    <location>
        <begin position="1309"/>
        <end position="1332"/>
    </location>
</feature>
<keyword evidence="5" id="KW-0206">Cytoskeleton</keyword>
<dbReference type="Proteomes" id="UP000241394">
    <property type="component" value="Chromosome LG23"/>
</dbReference>
<evidence type="ECO:0000256" key="5">
    <source>
        <dbReference type="ARBA" id="ARBA00023212"/>
    </source>
</evidence>
<feature type="compositionally biased region" description="Basic and acidic residues" evidence="7">
    <location>
        <begin position="1275"/>
        <end position="1286"/>
    </location>
</feature>
<feature type="domain" description="Inner centromere protein ARK-binding" evidence="8">
    <location>
        <begin position="1436"/>
        <end position="1488"/>
    </location>
</feature>
<keyword evidence="4" id="KW-0963">Cytoplasm</keyword>
<organism evidence="9 10">
    <name type="scientific">Actinidia chinensis var. chinensis</name>
    <name type="common">Chinese soft-hair kiwi</name>
    <dbReference type="NCBI Taxonomy" id="1590841"/>
    <lineage>
        <taxon>Eukaryota</taxon>
        <taxon>Viridiplantae</taxon>
        <taxon>Streptophyta</taxon>
        <taxon>Embryophyta</taxon>
        <taxon>Tracheophyta</taxon>
        <taxon>Spermatophyta</taxon>
        <taxon>Magnoliopsida</taxon>
        <taxon>eudicotyledons</taxon>
        <taxon>Gunneridae</taxon>
        <taxon>Pentapetalae</taxon>
        <taxon>asterids</taxon>
        <taxon>Ericales</taxon>
        <taxon>Actinidiaceae</taxon>
        <taxon>Actinidia</taxon>
    </lineage>
</organism>
<evidence type="ECO:0000313" key="9">
    <source>
        <dbReference type="EMBL" id="PSR95534.1"/>
    </source>
</evidence>
<evidence type="ECO:0000256" key="4">
    <source>
        <dbReference type="ARBA" id="ARBA00022490"/>
    </source>
</evidence>
<dbReference type="FunCoup" id="A0A2R6PR30">
    <property type="interactions" value="776"/>
</dbReference>
<dbReference type="OrthoDB" id="681218at2759"/>
<evidence type="ECO:0000256" key="3">
    <source>
        <dbReference type="ARBA" id="ARBA00010042"/>
    </source>
</evidence>
<dbReference type="Gramene" id="PSR95534">
    <property type="protein sequence ID" value="PSR95534"/>
    <property type="gene ID" value="CEY00_Acc26291"/>
</dbReference>
<feature type="compositionally biased region" description="Acidic residues" evidence="7">
    <location>
        <begin position="1436"/>
        <end position="1445"/>
    </location>
</feature>
<protein>
    <submittedName>
        <fullName evidence="9">Futsch light chain LC(F) like</fullName>
    </submittedName>
</protein>
<sequence length="1497" mass="166933">MTTIEKLFVQIFERKNSIIQQVKQQTDLYNQHLASKLLIDGITPPPWLWNPNKFNSEILDPKELKKEELISELLLPHPRPVVLYPVNHCYLYDKPSIIGDNGELSEGLITETHAPNEGFNTGDRTVPGCHDNDIGRTLDCIHELELRANSPQRQAEVRISNYTAPDQSLVRLQRSKSRQKALELRKTAEKAASKSWFTDENDIGISSRGIKPSRIASQQVDRALTEISDVIIDNGAVRLAKEECLKGTNIYCGRITRSISSCNLSSRDSKHLELLHASDIDKDFGVRMTRSQSNCPGGISKPVHSSNTASQRVARSKSGASKKFLLAKSLKRLEGFILQKVSHGEVIPHCPDIDAPINKEAKADYITETEPVSDGSVETLAACSKPNFDAAGLSLGLEFFVSRPPSDCSMFVKPKTLDFADVEECNLKETSSNPMMVKEMLEKSSGKRCRTSVNSATSLDKVTFHSRKSLEEKSLDQEVSIKTAEAWREECVQVDEEESKSDTNKNRKNVEDNSEAVLEIQRPPVSHEEDAALSNVGHAEGLKSSPKLQVKEGGLGCFGRDRSETTPSAFKNQQLGQSFVSSMTKHSTEDQVSACSERSLLKRNSHVGENGLLECGSIGSVHSEDKNFSSSRVIDQLLEKSSLPGRRLRSAIEDSWPQFKRRKIEGQQTKFFSASPNFRGKESHSIGGHTTNGYLKSHRDNLGSILQFQCFAVSHEGDVAQSCAGKYPKAKMQQNVSYQSTLGIKPLSELQLEKGELGSEWSTNTPSAFKHGKLGRSVVSSLTTEEAGDSPGCSINNMGLADTGYTTRSVLDGRKQCDEQYYKNLLHSENNVAIENKVDLAYAKSIMQKIKPHFEKDCLYSYCSAVSPQNKHLASVGLDQTSLEFEGFIVDAEENGQPHIVEDAISFDKFDLPSTTIERASVLEQLCRSATLHTPLSQFSTTFKLHGTPDLYQSLPNGLLEHVDLRNTLNLSDDGGKQLRASYSCVDEVNCAFQGVSNSAYVPYADARYGWSSKNVHMSPGGKLWNRIFSKSSSSEKQQSLNPELTCFPIEEDPSISGDNKNSDEVTDTMQEDIYSTVMSCGGEREPLTESTEACVDPTTSVTTIERFADRSSLDSINTEVSISGTRGRVKQKHENRYSSKRRCTNVGKENRTLSISTNCTKKATKSHKNRFSKPKVSRKTSLRNGGQSLSEKVFKHNNIVSNITSFVPLVQQKQAAAVVTGKRDIKVKALEAAEAAKRLEEKRQKEREMKKEALKVERARIGQENLRQIELKKKKKEEEQKKKDAVMAARKRLREEDERKEKERKRKLIDEARKQQRREQEEKLRVGKVEKGVPFCATDENVNNGKVSGGESRKHQIMVKERGDNNIVKKQQTEPRVAEISTSNVRQAVEDSKAVSHIGDTGKPTSVLTKTTEMDDIMDKTSQEKSYDISPYQCSDDEEDEEDEIPAKKFIPSWASKNSVALVISSQQTVDPDAIFPPESFCSMDEVLRPRKLKLK</sequence>
<feature type="compositionally biased region" description="Basic and acidic residues" evidence="7">
    <location>
        <begin position="1418"/>
        <end position="1428"/>
    </location>
</feature>
<gene>
    <name evidence="9" type="ORF">CEY00_Acc26291</name>
</gene>
<feature type="region of interest" description="Disordered" evidence="7">
    <location>
        <begin position="1161"/>
        <end position="1185"/>
    </location>
</feature>
<dbReference type="Pfam" id="PF03941">
    <property type="entry name" value="INCENP_ARK-bind"/>
    <property type="match status" value="1"/>
</dbReference>
<evidence type="ECO:0000259" key="8">
    <source>
        <dbReference type="Pfam" id="PF03941"/>
    </source>
</evidence>
<keyword evidence="6" id="KW-0539">Nucleus</keyword>
<keyword evidence="10" id="KW-1185">Reference proteome</keyword>
<dbReference type="GO" id="GO:0005819">
    <property type="term" value="C:spindle"/>
    <property type="evidence" value="ECO:0007669"/>
    <property type="project" value="UniProtKB-SubCell"/>
</dbReference>
<dbReference type="OMA" id="ENDMLTW"/>
<proteinExistence type="inferred from homology"/>
<comment type="caution">
    <text evidence="9">The sequence shown here is derived from an EMBL/GenBank/DDBJ whole genome shotgun (WGS) entry which is preliminary data.</text>
</comment>
<dbReference type="GO" id="GO:0005634">
    <property type="term" value="C:nucleus"/>
    <property type="evidence" value="ECO:0007669"/>
    <property type="project" value="UniProtKB-SubCell"/>
</dbReference>
<evidence type="ECO:0000256" key="6">
    <source>
        <dbReference type="ARBA" id="ARBA00023242"/>
    </source>
</evidence>
<feature type="region of interest" description="Disordered" evidence="7">
    <location>
        <begin position="553"/>
        <end position="573"/>
    </location>
</feature>
<dbReference type="InterPro" id="IPR050875">
    <property type="entry name" value="Troponin_I"/>
</dbReference>
<dbReference type="InParanoid" id="A0A2R6PR30"/>
<feature type="region of interest" description="Disordered" evidence="7">
    <location>
        <begin position="291"/>
        <end position="315"/>
    </location>
</feature>
<reference evidence="10" key="2">
    <citation type="journal article" date="2018" name="BMC Genomics">
        <title>A manually annotated Actinidia chinensis var. chinensis (kiwifruit) genome highlights the challenges associated with draft genomes and gene prediction in plants.</title>
        <authorList>
            <person name="Pilkington S.M."/>
            <person name="Crowhurst R."/>
            <person name="Hilario E."/>
            <person name="Nardozza S."/>
            <person name="Fraser L."/>
            <person name="Peng Y."/>
            <person name="Gunaseelan K."/>
            <person name="Simpson R."/>
            <person name="Tahir J."/>
            <person name="Deroles S.C."/>
            <person name="Templeton K."/>
            <person name="Luo Z."/>
            <person name="Davy M."/>
            <person name="Cheng C."/>
            <person name="McNeilage M."/>
            <person name="Scaglione D."/>
            <person name="Liu Y."/>
            <person name="Zhang Q."/>
            <person name="Datson P."/>
            <person name="De Silva N."/>
            <person name="Gardiner S.E."/>
            <person name="Bassett H."/>
            <person name="Chagne D."/>
            <person name="McCallum J."/>
            <person name="Dzierzon H."/>
            <person name="Deng C."/>
            <person name="Wang Y.Y."/>
            <person name="Barron L."/>
            <person name="Manako K."/>
            <person name="Bowen J."/>
            <person name="Foster T.M."/>
            <person name="Erridge Z.A."/>
            <person name="Tiffin H."/>
            <person name="Waite C.N."/>
            <person name="Davies K.M."/>
            <person name="Grierson E.P."/>
            <person name="Laing W.A."/>
            <person name="Kirk R."/>
            <person name="Chen X."/>
            <person name="Wood M."/>
            <person name="Montefiori M."/>
            <person name="Brummell D.A."/>
            <person name="Schwinn K.E."/>
            <person name="Catanach A."/>
            <person name="Fullerton C."/>
            <person name="Li D."/>
            <person name="Meiyalaghan S."/>
            <person name="Nieuwenhuizen N."/>
            <person name="Read N."/>
            <person name="Prakash R."/>
            <person name="Hunter D."/>
            <person name="Zhang H."/>
            <person name="McKenzie M."/>
            <person name="Knabel M."/>
            <person name="Harris A."/>
            <person name="Allan A.C."/>
            <person name="Gleave A."/>
            <person name="Chen A."/>
            <person name="Janssen B.J."/>
            <person name="Plunkett B."/>
            <person name="Ampomah-Dwamena C."/>
            <person name="Voogd C."/>
            <person name="Leif D."/>
            <person name="Lafferty D."/>
            <person name="Souleyre E.J.F."/>
            <person name="Varkonyi-Gasic E."/>
            <person name="Gambi F."/>
            <person name="Hanley J."/>
            <person name="Yao J.L."/>
            <person name="Cheung J."/>
            <person name="David K.M."/>
            <person name="Warren B."/>
            <person name="Marsh K."/>
            <person name="Snowden K.C."/>
            <person name="Lin-Wang K."/>
            <person name="Brian L."/>
            <person name="Martinez-Sanchez M."/>
            <person name="Wang M."/>
            <person name="Ileperuma N."/>
            <person name="Macnee N."/>
            <person name="Campin R."/>
            <person name="McAtee P."/>
            <person name="Drummond R.S.M."/>
            <person name="Espley R.V."/>
            <person name="Ireland H.S."/>
            <person name="Wu R."/>
            <person name="Atkinson R.G."/>
            <person name="Karunairetnam S."/>
            <person name="Bulley S."/>
            <person name="Chunkath S."/>
            <person name="Hanley Z."/>
            <person name="Storey R."/>
            <person name="Thrimawithana A.H."/>
            <person name="Thomson S."/>
            <person name="David C."/>
            <person name="Testolin R."/>
            <person name="Huang H."/>
            <person name="Hellens R.P."/>
            <person name="Schaffer R.J."/>
        </authorList>
    </citation>
    <scope>NUCLEOTIDE SEQUENCE [LARGE SCALE GENOMIC DNA]</scope>
    <source>
        <strain evidence="10">cv. Red5</strain>
    </source>
</reference>
<feature type="region of interest" description="Disordered" evidence="7">
    <location>
        <begin position="1275"/>
        <end position="1449"/>
    </location>
</feature>
<dbReference type="InterPro" id="IPR005635">
    <property type="entry name" value="Inner_centromere_prot_ARK-bd"/>
</dbReference>
<dbReference type="PANTHER" id="PTHR13738:SF1">
    <property type="entry name" value="TROPONIN I"/>
    <property type="match status" value="1"/>
</dbReference>
<name>A0A2R6PR30_ACTCC</name>
<reference evidence="9 10" key="1">
    <citation type="submission" date="2017-07" db="EMBL/GenBank/DDBJ databases">
        <title>An improved, manually edited Actinidia chinensis var. chinensis (kiwifruit) genome highlights the challenges associated with draft genomes and gene prediction in plants.</title>
        <authorList>
            <person name="Pilkington S."/>
            <person name="Crowhurst R."/>
            <person name="Hilario E."/>
            <person name="Nardozza S."/>
            <person name="Fraser L."/>
            <person name="Peng Y."/>
            <person name="Gunaseelan K."/>
            <person name="Simpson R."/>
            <person name="Tahir J."/>
            <person name="Deroles S."/>
            <person name="Templeton K."/>
            <person name="Luo Z."/>
            <person name="Davy M."/>
            <person name="Cheng C."/>
            <person name="Mcneilage M."/>
            <person name="Scaglione D."/>
            <person name="Liu Y."/>
            <person name="Zhang Q."/>
            <person name="Datson P."/>
            <person name="De Silva N."/>
            <person name="Gardiner S."/>
            <person name="Bassett H."/>
            <person name="Chagne D."/>
            <person name="Mccallum J."/>
            <person name="Dzierzon H."/>
            <person name="Deng C."/>
            <person name="Wang Y.-Y."/>
            <person name="Barron N."/>
            <person name="Manako K."/>
            <person name="Bowen J."/>
            <person name="Foster T."/>
            <person name="Erridge Z."/>
            <person name="Tiffin H."/>
            <person name="Waite C."/>
            <person name="Davies K."/>
            <person name="Grierson E."/>
            <person name="Laing W."/>
            <person name="Kirk R."/>
            <person name="Chen X."/>
            <person name="Wood M."/>
            <person name="Montefiori M."/>
            <person name="Brummell D."/>
            <person name="Schwinn K."/>
            <person name="Catanach A."/>
            <person name="Fullerton C."/>
            <person name="Li D."/>
            <person name="Meiyalaghan S."/>
            <person name="Nieuwenhuizen N."/>
            <person name="Read N."/>
            <person name="Prakash R."/>
            <person name="Hunter D."/>
            <person name="Zhang H."/>
            <person name="Mckenzie M."/>
            <person name="Knabel M."/>
            <person name="Harris A."/>
            <person name="Allan A."/>
            <person name="Chen A."/>
            <person name="Janssen B."/>
            <person name="Plunkett B."/>
            <person name="Dwamena C."/>
            <person name="Voogd C."/>
            <person name="Leif D."/>
            <person name="Lafferty D."/>
            <person name="Souleyre E."/>
            <person name="Varkonyi-Gasic E."/>
            <person name="Gambi F."/>
            <person name="Hanley J."/>
            <person name="Yao J.-L."/>
            <person name="Cheung J."/>
            <person name="David K."/>
            <person name="Warren B."/>
            <person name="Marsh K."/>
            <person name="Snowden K."/>
            <person name="Lin-Wang K."/>
            <person name="Brian L."/>
            <person name="Martinez-Sanchez M."/>
            <person name="Wang M."/>
            <person name="Ileperuma N."/>
            <person name="Macnee N."/>
            <person name="Campin R."/>
            <person name="Mcatee P."/>
            <person name="Drummond R."/>
            <person name="Espley R."/>
            <person name="Ireland H."/>
            <person name="Wu R."/>
            <person name="Atkinson R."/>
            <person name="Karunairetnam S."/>
            <person name="Bulley S."/>
            <person name="Chunkath S."/>
            <person name="Hanley Z."/>
            <person name="Storey R."/>
            <person name="Thrimawithana A."/>
            <person name="Thomson S."/>
            <person name="David C."/>
            <person name="Testolin R."/>
        </authorList>
    </citation>
    <scope>NUCLEOTIDE SEQUENCE [LARGE SCALE GENOMIC DNA]</scope>
    <source>
        <strain evidence="10">cv. Red5</strain>
        <tissue evidence="9">Young leaf</tissue>
    </source>
</reference>
<evidence type="ECO:0000313" key="10">
    <source>
        <dbReference type="Proteomes" id="UP000241394"/>
    </source>
</evidence>
<evidence type="ECO:0000256" key="1">
    <source>
        <dbReference type="ARBA" id="ARBA00004123"/>
    </source>
</evidence>
<dbReference type="STRING" id="1590841.A0A2R6PR30"/>
<evidence type="ECO:0000256" key="7">
    <source>
        <dbReference type="SAM" id="MobiDB-lite"/>
    </source>
</evidence>
<feature type="compositionally biased region" description="Basic residues" evidence="7">
    <location>
        <begin position="1163"/>
        <end position="1182"/>
    </location>
</feature>
<feature type="region of interest" description="Disordered" evidence="7">
    <location>
        <begin position="492"/>
        <end position="530"/>
    </location>
</feature>
<feature type="compositionally biased region" description="Basic and acidic residues" evidence="7">
    <location>
        <begin position="500"/>
        <end position="511"/>
    </location>
</feature>
<dbReference type="PANTHER" id="PTHR13738">
    <property type="entry name" value="TROPONIN I"/>
    <property type="match status" value="1"/>
</dbReference>